<evidence type="ECO:0000256" key="1">
    <source>
        <dbReference type="SAM" id="Coils"/>
    </source>
</evidence>
<sequence length="134" mass="14547">MLTSSDAFSVVTPRLSLLVKRAEYATGSRMLAYANVARAVGTSASWVRKVLGNQPVAEPSWRVVTNLINEYEAACARLEEDVAAEKARFLALSRESHAVVKAEDRPLGAAKSVRKTGARRASGMVPDMVDEGRR</sequence>
<keyword evidence="4" id="KW-1185">Reference proteome</keyword>
<dbReference type="AlphaFoldDB" id="A0AAV4ZB50"/>
<keyword evidence="1" id="KW-0175">Coiled coil</keyword>
<dbReference type="EMBL" id="BPQF01000019">
    <property type="protein sequence ID" value="GJD41344.1"/>
    <property type="molecule type" value="Genomic_DNA"/>
</dbReference>
<gene>
    <name evidence="3" type="ORF">OICFNHDK_3827</name>
</gene>
<evidence type="ECO:0008006" key="5">
    <source>
        <dbReference type="Google" id="ProtNLM"/>
    </source>
</evidence>
<evidence type="ECO:0000313" key="3">
    <source>
        <dbReference type="EMBL" id="GJD41344.1"/>
    </source>
</evidence>
<proteinExistence type="predicted"/>
<protein>
    <recommendedName>
        <fullName evidence="5">KfrA N-terminal DNA-binding domain-containing protein</fullName>
    </recommendedName>
</protein>
<feature type="region of interest" description="Disordered" evidence="2">
    <location>
        <begin position="110"/>
        <end position="134"/>
    </location>
</feature>
<comment type="caution">
    <text evidence="3">The sequence shown here is derived from an EMBL/GenBank/DDBJ whole genome shotgun (WGS) entry which is preliminary data.</text>
</comment>
<feature type="coiled-coil region" evidence="1">
    <location>
        <begin position="68"/>
        <end position="95"/>
    </location>
</feature>
<reference evidence="3" key="1">
    <citation type="journal article" date="2016" name="Front. Microbiol.">
        <title>Genome Sequence of the Piezophilic, Mesophilic Sulfate-Reducing Bacterium Desulfovibrio indicus J2T.</title>
        <authorList>
            <person name="Cao J."/>
            <person name="Maignien L."/>
            <person name="Shao Z."/>
            <person name="Alain K."/>
            <person name="Jebbar M."/>
        </authorList>
    </citation>
    <scope>NUCLEOTIDE SEQUENCE</scope>
    <source>
        <strain evidence="3">DSM 21893</strain>
    </source>
</reference>
<dbReference type="Proteomes" id="UP001055307">
    <property type="component" value="Unassembled WGS sequence"/>
</dbReference>
<reference evidence="3" key="2">
    <citation type="submission" date="2021-08" db="EMBL/GenBank/DDBJ databases">
        <authorList>
            <person name="Tani A."/>
            <person name="Ola A."/>
            <person name="Ogura Y."/>
            <person name="Katsura K."/>
            <person name="Hayashi T."/>
        </authorList>
    </citation>
    <scope>NUCLEOTIDE SEQUENCE</scope>
    <source>
        <strain evidence="3">DSM 21893</strain>
    </source>
</reference>
<organism evidence="3 4">
    <name type="scientific">Methylobacterium bullatum</name>
    <dbReference type="NCBI Taxonomy" id="570505"/>
    <lineage>
        <taxon>Bacteria</taxon>
        <taxon>Pseudomonadati</taxon>
        <taxon>Pseudomonadota</taxon>
        <taxon>Alphaproteobacteria</taxon>
        <taxon>Hyphomicrobiales</taxon>
        <taxon>Methylobacteriaceae</taxon>
        <taxon>Methylobacterium</taxon>
    </lineage>
</organism>
<evidence type="ECO:0000313" key="4">
    <source>
        <dbReference type="Proteomes" id="UP001055307"/>
    </source>
</evidence>
<dbReference type="RefSeq" id="WP_192215633.1">
    <property type="nucleotide sequence ID" value="NZ_BPQF01000019.1"/>
</dbReference>
<evidence type="ECO:0000256" key="2">
    <source>
        <dbReference type="SAM" id="MobiDB-lite"/>
    </source>
</evidence>
<accession>A0AAV4ZB50</accession>
<name>A0AAV4ZB50_9HYPH</name>